<accession>A0A9K3CX75</accession>
<dbReference type="EMBL" id="BDIP01001640">
    <property type="protein sequence ID" value="GIQ84826.1"/>
    <property type="molecule type" value="Genomic_DNA"/>
</dbReference>
<keyword evidence="2" id="KW-1185">Reference proteome</keyword>
<proteinExistence type="predicted"/>
<comment type="caution">
    <text evidence="1">The sequence shown here is derived from an EMBL/GenBank/DDBJ whole genome shotgun (WGS) entry which is preliminary data.</text>
</comment>
<evidence type="ECO:0000313" key="2">
    <source>
        <dbReference type="Proteomes" id="UP000265618"/>
    </source>
</evidence>
<evidence type="ECO:0000313" key="1">
    <source>
        <dbReference type="EMBL" id="GIQ84826.1"/>
    </source>
</evidence>
<protein>
    <submittedName>
        <fullName evidence="1">Uncharacterized protein</fullName>
    </submittedName>
</protein>
<dbReference type="AlphaFoldDB" id="A0A9K3CX75"/>
<name>A0A9K3CX75_9EUKA</name>
<sequence>SPARATLFCRTLVDAVFTSVNQLLSQPDWTGLRRCMDSQAATQAAEPTLLVPLLRVSKPRPDFPARGVGLAMVPGSDPLQFFHTCRQAITVIKGAMGGNQAYLCAYLPGSITSDTLPAAMSDLISQADTSLDTEEGSPSLLLSALAACEGAVASQLGPSVQLYIEGDALGVGSSGEPEQPGLYYIGQGETPSYVYVSETAHDGKTVMPAEGVAETIGSAITTFGSKLQQREWQRQ</sequence>
<reference evidence="1 2" key="1">
    <citation type="journal article" date="2018" name="PLoS ONE">
        <title>The draft genome of Kipferlia bialata reveals reductive genome evolution in fornicate parasites.</title>
        <authorList>
            <person name="Tanifuji G."/>
            <person name="Takabayashi S."/>
            <person name="Kume K."/>
            <person name="Takagi M."/>
            <person name="Nakayama T."/>
            <person name="Kamikawa R."/>
            <person name="Inagaki Y."/>
            <person name="Hashimoto T."/>
        </authorList>
    </citation>
    <scope>NUCLEOTIDE SEQUENCE [LARGE SCALE GENOMIC DNA]</scope>
    <source>
        <strain evidence="1">NY0173</strain>
    </source>
</reference>
<dbReference type="Proteomes" id="UP000265618">
    <property type="component" value="Unassembled WGS sequence"/>
</dbReference>
<organism evidence="1 2">
    <name type="scientific">Kipferlia bialata</name>
    <dbReference type="NCBI Taxonomy" id="797122"/>
    <lineage>
        <taxon>Eukaryota</taxon>
        <taxon>Metamonada</taxon>
        <taxon>Carpediemonas-like organisms</taxon>
        <taxon>Kipferlia</taxon>
    </lineage>
</organism>
<feature type="non-terminal residue" evidence="1">
    <location>
        <position position="1"/>
    </location>
</feature>
<gene>
    <name evidence="1" type="ORF">KIPB_006396</name>
</gene>